<dbReference type="GO" id="GO:0005524">
    <property type="term" value="F:ATP binding"/>
    <property type="evidence" value="ECO:0007669"/>
    <property type="project" value="UniProtKB-KW"/>
</dbReference>
<dbReference type="EMBL" id="CP002691">
    <property type="protein sequence ID" value="AEE50108.1"/>
    <property type="molecule type" value="Genomic_DNA"/>
</dbReference>
<proteinExistence type="predicted"/>
<dbReference type="PANTHER" id="PTHR34698">
    <property type="entry name" value="5-OXOPROLINASE SUBUNIT B"/>
    <property type="match status" value="1"/>
</dbReference>
<dbReference type="SUPFAM" id="SSF160467">
    <property type="entry name" value="PH0987 N-terminal domain-like"/>
    <property type="match status" value="1"/>
</dbReference>
<reference key="2">
    <citation type="submission" date="2011-04" db="EMBL/GenBank/DDBJ databases">
        <title>Complete sequence of chromosome of Haliscomenobacter hydrossis DSM 1100.</title>
        <authorList>
            <consortium name="US DOE Joint Genome Institute (JGI-PGF)"/>
            <person name="Lucas S."/>
            <person name="Han J."/>
            <person name="Lapidus A."/>
            <person name="Bruce D."/>
            <person name="Goodwin L."/>
            <person name="Pitluck S."/>
            <person name="Peters L."/>
            <person name="Kyrpides N."/>
            <person name="Mavromatis K."/>
            <person name="Ivanova N."/>
            <person name="Ovchinnikova G."/>
            <person name="Pagani I."/>
            <person name="Daligault H."/>
            <person name="Detter J.C."/>
            <person name="Han C."/>
            <person name="Land M."/>
            <person name="Hauser L."/>
            <person name="Markowitz V."/>
            <person name="Cheng J.-F."/>
            <person name="Hugenholtz P."/>
            <person name="Woyke T."/>
            <person name="Wu D."/>
            <person name="Verbarg S."/>
            <person name="Frueling A."/>
            <person name="Brambilla E."/>
            <person name="Klenk H.-P."/>
            <person name="Eisen J.A."/>
        </authorList>
    </citation>
    <scope>NUCLEOTIDE SEQUENCE</scope>
    <source>
        <strain>DSM 1100</strain>
    </source>
</reference>
<accession>F4KT38</accession>
<keyword evidence="1" id="KW-0547">Nucleotide-binding</keyword>
<dbReference type="Pfam" id="PF02682">
    <property type="entry name" value="CT_C_D"/>
    <property type="match status" value="1"/>
</dbReference>
<dbReference type="SUPFAM" id="SSF50891">
    <property type="entry name" value="Cyclophilin-like"/>
    <property type="match status" value="1"/>
</dbReference>
<evidence type="ECO:0000259" key="4">
    <source>
        <dbReference type="SMART" id="SM00796"/>
    </source>
</evidence>
<evidence type="ECO:0000256" key="3">
    <source>
        <dbReference type="ARBA" id="ARBA00022840"/>
    </source>
</evidence>
<reference evidence="5 6" key="1">
    <citation type="journal article" date="2011" name="Stand. Genomic Sci.">
        <title>Complete genome sequence of Haliscomenobacter hydrossis type strain (O).</title>
        <authorList>
            <consortium name="US DOE Joint Genome Institute (JGI-PGF)"/>
            <person name="Daligault H."/>
            <person name="Lapidus A."/>
            <person name="Zeytun A."/>
            <person name="Nolan M."/>
            <person name="Lucas S."/>
            <person name="Del Rio T.G."/>
            <person name="Tice H."/>
            <person name="Cheng J.F."/>
            <person name="Tapia R."/>
            <person name="Han C."/>
            <person name="Goodwin L."/>
            <person name="Pitluck S."/>
            <person name="Liolios K."/>
            <person name="Pagani I."/>
            <person name="Ivanova N."/>
            <person name="Huntemann M."/>
            <person name="Mavromatis K."/>
            <person name="Mikhailova N."/>
            <person name="Pati A."/>
            <person name="Chen A."/>
            <person name="Palaniappan K."/>
            <person name="Land M."/>
            <person name="Hauser L."/>
            <person name="Brambilla E.M."/>
            <person name="Rohde M."/>
            <person name="Verbarg S."/>
            <person name="Goker M."/>
            <person name="Bristow J."/>
            <person name="Eisen J.A."/>
            <person name="Markowitz V."/>
            <person name="Hugenholtz P."/>
            <person name="Kyrpides N.C."/>
            <person name="Klenk H.P."/>
            <person name="Woyke T."/>
        </authorList>
    </citation>
    <scope>NUCLEOTIDE SEQUENCE [LARGE SCALE GENOMIC DNA]</scope>
    <source>
        <strain evidence="6">ATCC 27775 / DSM 1100 / LMG 10767 / O</strain>
    </source>
</reference>
<evidence type="ECO:0000256" key="1">
    <source>
        <dbReference type="ARBA" id="ARBA00022741"/>
    </source>
</evidence>
<evidence type="ECO:0000313" key="6">
    <source>
        <dbReference type="Proteomes" id="UP000008461"/>
    </source>
</evidence>
<feature type="domain" description="Carboxyltransferase" evidence="4">
    <location>
        <begin position="56"/>
        <end position="266"/>
    </location>
</feature>
<dbReference type="eggNOG" id="COG2049">
    <property type="taxonomic scope" value="Bacteria"/>
</dbReference>
<dbReference type="KEGG" id="hhy:Halhy_2227"/>
<dbReference type="STRING" id="760192.Halhy_2227"/>
<protein>
    <recommendedName>
        <fullName evidence="4">Carboxyltransferase domain-containing protein</fullName>
    </recommendedName>
</protein>
<dbReference type="HOGENOM" id="CLU_020207_1_1_10"/>
<organism evidence="5 6">
    <name type="scientific">Haliscomenobacter hydrossis (strain ATCC 27775 / DSM 1100 / LMG 10767 / O)</name>
    <dbReference type="NCBI Taxonomy" id="760192"/>
    <lineage>
        <taxon>Bacteria</taxon>
        <taxon>Pseudomonadati</taxon>
        <taxon>Bacteroidota</taxon>
        <taxon>Saprospiria</taxon>
        <taxon>Saprospirales</taxon>
        <taxon>Haliscomenobacteraceae</taxon>
        <taxon>Haliscomenobacter</taxon>
    </lineage>
</organism>
<keyword evidence="6" id="KW-1185">Reference proteome</keyword>
<name>F4KT38_HALH1</name>
<dbReference type="GO" id="GO:0016787">
    <property type="term" value="F:hydrolase activity"/>
    <property type="evidence" value="ECO:0007669"/>
    <property type="project" value="UniProtKB-KW"/>
</dbReference>
<dbReference type="InterPro" id="IPR003833">
    <property type="entry name" value="CT_C_D"/>
</dbReference>
<dbReference type="InterPro" id="IPR010016">
    <property type="entry name" value="PxpB"/>
</dbReference>
<dbReference type="InterPro" id="IPR029000">
    <property type="entry name" value="Cyclophilin-like_dom_sf"/>
</dbReference>
<gene>
    <name evidence="5" type="ordered locus">Halhy_2227</name>
</gene>
<dbReference type="Proteomes" id="UP000008461">
    <property type="component" value="Chromosome"/>
</dbReference>
<dbReference type="PANTHER" id="PTHR34698:SF2">
    <property type="entry name" value="5-OXOPROLINASE SUBUNIT B"/>
    <property type="match status" value="1"/>
</dbReference>
<evidence type="ECO:0000313" key="5">
    <source>
        <dbReference type="EMBL" id="AEE50108.1"/>
    </source>
</evidence>
<sequence length="291" mass="32442">MYTTHITHFFYRRVTENTRNSTYPPLLCGKNTTVKMPSYNSSVETRLNFYLCCMPPHIHPLGDQGLLIDWGNRLDPAITQQLQACWQRLQALHLQGVLDLVPAYSSLAVLFDLDYLLKNYPQELPYTLVKNWVEPVLTANSTQTLASSSRNLDIPVCFEAPHALDLAELAAQKGLSPAAFIQQYCQTRYQVYMIGFLPGFAYLGTLDALLATPRKTTPRGSIPAGSVGIAGAQTGIYPLDSPGGWQIIGRCPWRLFTPANDPPVRLQMGDWVQFYPISSSEFAAQNEHTGT</sequence>
<dbReference type="SMART" id="SM00796">
    <property type="entry name" value="AHS1"/>
    <property type="match status" value="1"/>
</dbReference>
<dbReference type="AlphaFoldDB" id="F4KT38"/>
<dbReference type="Gene3D" id="2.40.100.10">
    <property type="entry name" value="Cyclophilin-like"/>
    <property type="match status" value="1"/>
</dbReference>
<dbReference type="Gene3D" id="3.30.1360.40">
    <property type="match status" value="1"/>
</dbReference>
<keyword evidence="3" id="KW-0067">ATP-binding</keyword>
<keyword evidence="2" id="KW-0378">Hydrolase</keyword>
<dbReference type="NCBIfam" id="TIGR00370">
    <property type="entry name" value="5-oxoprolinase subunit PxpB"/>
    <property type="match status" value="1"/>
</dbReference>
<evidence type="ECO:0000256" key="2">
    <source>
        <dbReference type="ARBA" id="ARBA00022801"/>
    </source>
</evidence>